<feature type="domain" description="CCHC-type" evidence="4">
    <location>
        <begin position="405"/>
        <end position="419"/>
    </location>
</feature>
<evidence type="ECO:0000259" key="4">
    <source>
        <dbReference type="PROSITE" id="PS50158"/>
    </source>
</evidence>
<dbReference type="GO" id="GO:0008270">
    <property type="term" value="F:zinc ion binding"/>
    <property type="evidence" value="ECO:0007669"/>
    <property type="project" value="UniProtKB-KW"/>
</dbReference>
<sequence>MQNALGLTRSMSADTSKTSVGKQLPASGIPTLRAPMAAGNAGSVVSKTVEDLQRSLAAEKEEKMKLTVLLQELQAQISIMMKKSRETKEEARRDKEKAIRHREEYRRDMALIREENTKLLAQLMAMKVVTTTAGSIPSASLSQRQQSSPQPSMASVVANGDTASTSHRVTLTQSQYRRAPISNFVESDGIWREVTRRKSRRSDNRRNERESTQYQQSVHQPQQSSRDQQHGAQHRPQTTRPNRQDIIEVTSFTGKMWYQVYKQIREAPEMEKMNEKLHIGRRTAKLNLRMKVARSIDSSEAMARIQGVLRDEGSVRVLTQMTEVIITNVDPLANDGDIRSAIGNVTGSASSIATIQLWQLSDGTQRARVCLPLAHAKLIIRLRLKVLYTMCAVKEAPHTPIEKLRCYRCLERGHVSRDCHSPVNHSNVCIRCGTSGHLAATCEAEVRCASCAGPHRMGSAQCVQSNSQ</sequence>
<dbReference type="AlphaFoldDB" id="Q868R1"/>
<dbReference type="InterPro" id="IPR001878">
    <property type="entry name" value="Znf_CCHC"/>
</dbReference>
<dbReference type="SMART" id="SM00343">
    <property type="entry name" value="ZnF_C2HC"/>
    <property type="match status" value="2"/>
</dbReference>
<dbReference type="SUPFAM" id="SSF57756">
    <property type="entry name" value="Retrovirus zinc finger-like domains"/>
    <property type="match status" value="1"/>
</dbReference>
<evidence type="ECO:0000256" key="2">
    <source>
        <dbReference type="SAM" id="Coils"/>
    </source>
</evidence>
<feature type="compositionally biased region" description="Polar residues" evidence="3">
    <location>
        <begin position="1"/>
        <end position="21"/>
    </location>
</feature>
<accession>Q868R1</accession>
<dbReference type="EMBL" id="AB090822">
    <property type="protein sequence ID" value="BAC57919.1"/>
    <property type="molecule type" value="Genomic_DNA"/>
</dbReference>
<name>Q868R1_ANOGA</name>
<dbReference type="Pfam" id="PF00098">
    <property type="entry name" value="zf-CCHC"/>
    <property type="match status" value="1"/>
</dbReference>
<dbReference type="Gene3D" id="4.10.60.10">
    <property type="entry name" value="Zinc finger, CCHC-type"/>
    <property type="match status" value="1"/>
</dbReference>
<reference evidence="5" key="1">
    <citation type="journal article" date="2003" name="Mol. Biol. Evol.">
        <title>Evolution of target specificity in R1 clade non-LTR retrotransposons.</title>
        <authorList>
            <person name="Kojima K.K."/>
            <person name="Fujiwara H."/>
        </authorList>
    </citation>
    <scope>NUCLEOTIDE SEQUENCE</scope>
</reference>
<feature type="region of interest" description="Disordered" evidence="3">
    <location>
        <begin position="139"/>
        <end position="158"/>
    </location>
</feature>
<dbReference type="VEuPathDB" id="VectorBase:AGAMI1_002871"/>
<feature type="coiled-coil region" evidence="2">
    <location>
        <begin position="49"/>
        <end position="122"/>
    </location>
</feature>
<keyword evidence="1" id="KW-0479">Metal-binding</keyword>
<evidence type="ECO:0000256" key="3">
    <source>
        <dbReference type="SAM" id="MobiDB-lite"/>
    </source>
</evidence>
<evidence type="ECO:0000256" key="1">
    <source>
        <dbReference type="PROSITE-ProRule" id="PRU00047"/>
    </source>
</evidence>
<dbReference type="PROSITE" id="PS50158">
    <property type="entry name" value="ZF_CCHC"/>
    <property type="match status" value="2"/>
</dbReference>
<evidence type="ECO:0000313" key="5">
    <source>
        <dbReference type="EMBL" id="BAC57919.1"/>
    </source>
</evidence>
<feature type="region of interest" description="Disordered" evidence="3">
    <location>
        <begin position="1"/>
        <end position="27"/>
    </location>
</feature>
<keyword evidence="1" id="KW-0862">Zinc</keyword>
<feature type="region of interest" description="Disordered" evidence="3">
    <location>
        <begin position="195"/>
        <end position="245"/>
    </location>
</feature>
<feature type="compositionally biased region" description="Low complexity" evidence="3">
    <location>
        <begin position="212"/>
        <end position="225"/>
    </location>
</feature>
<protein>
    <submittedName>
        <fullName evidence="5">Gag-like protein</fullName>
    </submittedName>
</protein>
<dbReference type="InterPro" id="IPR036875">
    <property type="entry name" value="Znf_CCHC_sf"/>
</dbReference>
<feature type="domain" description="CCHC-type" evidence="4">
    <location>
        <begin position="429"/>
        <end position="442"/>
    </location>
</feature>
<keyword evidence="1" id="KW-0863">Zinc-finger</keyword>
<organism evidence="5">
    <name type="scientific">Anopheles gambiae</name>
    <name type="common">African malaria mosquito</name>
    <dbReference type="NCBI Taxonomy" id="7165"/>
    <lineage>
        <taxon>Eukaryota</taxon>
        <taxon>Metazoa</taxon>
        <taxon>Ecdysozoa</taxon>
        <taxon>Arthropoda</taxon>
        <taxon>Hexapoda</taxon>
        <taxon>Insecta</taxon>
        <taxon>Pterygota</taxon>
        <taxon>Neoptera</taxon>
        <taxon>Endopterygota</taxon>
        <taxon>Diptera</taxon>
        <taxon>Nematocera</taxon>
        <taxon>Culicoidea</taxon>
        <taxon>Culicidae</taxon>
        <taxon>Anophelinae</taxon>
        <taxon>Anopheles</taxon>
    </lineage>
</organism>
<feature type="compositionally biased region" description="Low complexity" evidence="3">
    <location>
        <begin position="139"/>
        <end position="155"/>
    </location>
</feature>
<feature type="compositionally biased region" description="Basic and acidic residues" evidence="3">
    <location>
        <begin position="195"/>
        <end position="211"/>
    </location>
</feature>
<dbReference type="GO" id="GO:0003676">
    <property type="term" value="F:nucleic acid binding"/>
    <property type="evidence" value="ECO:0007669"/>
    <property type="project" value="InterPro"/>
</dbReference>
<keyword evidence="2" id="KW-0175">Coiled coil</keyword>
<proteinExistence type="predicted"/>